<proteinExistence type="predicted"/>
<dbReference type="Proteomes" id="UP001165498">
    <property type="component" value="Unassembled WGS sequence"/>
</dbReference>
<keyword evidence="1" id="KW-0732">Signal</keyword>
<feature type="chain" id="PRO_5045326815" description="Apolipoprotein D and lipocalin family protein" evidence="1">
    <location>
        <begin position="26"/>
        <end position="171"/>
    </location>
</feature>
<evidence type="ECO:0000313" key="2">
    <source>
        <dbReference type="EMBL" id="MCQ4164262.1"/>
    </source>
</evidence>
<gene>
    <name evidence="2" type="ORF">NM961_06010</name>
</gene>
<keyword evidence="3" id="KW-1185">Reference proteome</keyword>
<organism evidence="2 3">
    <name type="scientific">Tahibacter harae</name>
    <dbReference type="NCBI Taxonomy" id="2963937"/>
    <lineage>
        <taxon>Bacteria</taxon>
        <taxon>Pseudomonadati</taxon>
        <taxon>Pseudomonadota</taxon>
        <taxon>Gammaproteobacteria</taxon>
        <taxon>Lysobacterales</taxon>
        <taxon>Rhodanobacteraceae</taxon>
        <taxon>Tahibacter</taxon>
    </lineage>
</organism>
<evidence type="ECO:0008006" key="4">
    <source>
        <dbReference type="Google" id="ProtNLM"/>
    </source>
</evidence>
<protein>
    <recommendedName>
        <fullName evidence="4">Apolipoprotein D and lipocalin family protein</fullName>
    </recommendedName>
</protein>
<evidence type="ECO:0000313" key="3">
    <source>
        <dbReference type="Proteomes" id="UP001165498"/>
    </source>
</evidence>
<sequence>MKRLLLPLLLALGACSQAPPPAAPAAGPDPSLGGARAGTWVRAEGERKGQAMIWTYREDFVPDAARPRLLVVSQGVEAATSSQVMQPLQPELDQREKRLREGLRGKAELVAVLDWDQQHDWYFYAVPELASDEVTALLGDVKFADIRTTLEDDPAFDFYRTLLKRVGGQSH</sequence>
<dbReference type="RefSeq" id="WP_255912877.1">
    <property type="nucleotide sequence ID" value="NZ_JANFQO010000004.1"/>
</dbReference>
<comment type="caution">
    <text evidence="2">The sequence shown here is derived from an EMBL/GenBank/DDBJ whole genome shotgun (WGS) entry which is preliminary data.</text>
</comment>
<reference evidence="2" key="1">
    <citation type="submission" date="2022-07" db="EMBL/GenBank/DDBJ databases">
        <title>Tahibacter sp., a new gammaproteobacterium isolated from the silt sample collected at pig farm.</title>
        <authorList>
            <person name="Chen H."/>
        </authorList>
    </citation>
    <scope>NUCLEOTIDE SEQUENCE</scope>
    <source>
        <strain evidence="2">P2K</strain>
    </source>
</reference>
<dbReference type="PROSITE" id="PS51257">
    <property type="entry name" value="PROKAR_LIPOPROTEIN"/>
    <property type="match status" value="1"/>
</dbReference>
<evidence type="ECO:0000256" key="1">
    <source>
        <dbReference type="SAM" id="SignalP"/>
    </source>
</evidence>
<dbReference type="EMBL" id="JANFQO010000004">
    <property type="protein sequence ID" value="MCQ4164262.1"/>
    <property type="molecule type" value="Genomic_DNA"/>
</dbReference>
<accession>A0ABT1QPR0</accession>
<name>A0ABT1QPR0_9GAMM</name>
<feature type="signal peptide" evidence="1">
    <location>
        <begin position="1"/>
        <end position="25"/>
    </location>
</feature>